<dbReference type="PANTHER" id="PTHR43394:SF1">
    <property type="entry name" value="ATP-BINDING CASSETTE SUB-FAMILY B MEMBER 10, MITOCHONDRIAL"/>
    <property type="match status" value="1"/>
</dbReference>
<dbReference type="Proteomes" id="UP000274756">
    <property type="component" value="Unassembled WGS sequence"/>
</dbReference>
<evidence type="ECO:0000256" key="1">
    <source>
        <dbReference type="ARBA" id="ARBA00004141"/>
    </source>
</evidence>
<name>A0A3P7R2U5_DRAME</name>
<evidence type="ECO:0000256" key="2">
    <source>
        <dbReference type="ARBA" id="ARBA00022692"/>
    </source>
</evidence>
<keyword evidence="3" id="KW-0547">Nucleotide-binding</keyword>
<feature type="transmembrane region" description="Helical" evidence="7">
    <location>
        <begin position="408"/>
        <end position="435"/>
    </location>
</feature>
<evidence type="ECO:0000256" key="5">
    <source>
        <dbReference type="ARBA" id="ARBA00022989"/>
    </source>
</evidence>
<feature type="domain" description="ABC transporter" evidence="8">
    <location>
        <begin position="29"/>
        <end position="274"/>
    </location>
</feature>
<gene>
    <name evidence="9" type="ORF">DME_LOCUS10870</name>
</gene>
<dbReference type="InterPro" id="IPR036640">
    <property type="entry name" value="ABC1_TM_sf"/>
</dbReference>
<protein>
    <recommendedName>
        <fullName evidence="8">ABC transporter domain-containing protein</fullName>
    </recommendedName>
</protein>
<dbReference type="FunFam" id="3.40.50.300:FF:001797">
    <property type="entry name" value="ABC transporter, putative"/>
    <property type="match status" value="1"/>
</dbReference>
<evidence type="ECO:0000259" key="8">
    <source>
        <dbReference type="PROSITE" id="PS50893"/>
    </source>
</evidence>
<dbReference type="GO" id="GO:0015421">
    <property type="term" value="F:ABC-type oligopeptide transporter activity"/>
    <property type="evidence" value="ECO:0007669"/>
    <property type="project" value="TreeGrafter"/>
</dbReference>
<dbReference type="CDD" id="cd03249">
    <property type="entry name" value="ABC_MTABC3_MDL1_MDL2"/>
    <property type="match status" value="1"/>
</dbReference>
<dbReference type="GO" id="GO:0016887">
    <property type="term" value="F:ATP hydrolysis activity"/>
    <property type="evidence" value="ECO:0007669"/>
    <property type="project" value="InterPro"/>
</dbReference>
<dbReference type="SUPFAM" id="SSF52540">
    <property type="entry name" value="P-loop containing nucleoside triphosphate hydrolases"/>
    <property type="match status" value="1"/>
</dbReference>
<evidence type="ECO:0000256" key="6">
    <source>
        <dbReference type="ARBA" id="ARBA00023136"/>
    </source>
</evidence>
<dbReference type="PROSITE" id="PS50893">
    <property type="entry name" value="ABC_TRANSPORTER_2"/>
    <property type="match status" value="1"/>
</dbReference>
<feature type="transmembrane region" description="Helical" evidence="7">
    <location>
        <begin position="364"/>
        <end position="387"/>
    </location>
</feature>
<dbReference type="GO" id="GO:0090374">
    <property type="term" value="P:oligopeptide export from mitochondrion"/>
    <property type="evidence" value="ECO:0007669"/>
    <property type="project" value="TreeGrafter"/>
</dbReference>
<dbReference type="GO" id="GO:0005524">
    <property type="term" value="F:ATP binding"/>
    <property type="evidence" value="ECO:0007669"/>
    <property type="project" value="UniProtKB-KW"/>
</dbReference>
<dbReference type="Gene3D" id="3.40.50.300">
    <property type="entry name" value="P-loop containing nucleotide triphosphate hydrolases"/>
    <property type="match status" value="1"/>
</dbReference>
<dbReference type="PROSITE" id="PS00211">
    <property type="entry name" value="ABC_TRANSPORTER_1"/>
    <property type="match status" value="1"/>
</dbReference>
<keyword evidence="4" id="KW-0067">ATP-binding</keyword>
<keyword evidence="10" id="KW-1185">Reference proteome</keyword>
<dbReference type="InterPro" id="IPR039421">
    <property type="entry name" value="Type_1_exporter"/>
</dbReference>
<dbReference type="AlphaFoldDB" id="A0A3P7R2U5"/>
<evidence type="ECO:0000313" key="10">
    <source>
        <dbReference type="Proteomes" id="UP000274756"/>
    </source>
</evidence>
<sequence>MFGSYYLGVPKIDSASEKGVRLMDVKGIIEFEDVHFSYPTRKEHPVLNGLSWVANPGETIALVGHSGCGKSTSVSLDLMIGLLTRLYECDSGSIMIDGIDVREFNIHWLRNIVGVVQQCFKEPQLFNGTIKENILLGQPDLDDKDIIAACKTANAHIFIKKFSEGYNTKIGAGGVQLSGGQKQRIAIARTILRNPRILLLDEATSALDVESEIIVQNALKKASIGRTTIVIAHRMSTLRDCDKIIVLECGKVAESGGQHKQLCEKEGGIYANLVKSQRFEDEPTSPDVRHADDEHVMQAFRRSHSNRSSTSSLIKRLSIVQRSSIIHRSRRKVDEILKPNSNSTEKEKGQGGLLQLYSNCQGNYIILASASLVSVIRGLELPLYAYIYKMAFASFEQRNPDEMMRQMINVLAAFIAVGVGCWILIWGAVSLYYFIHF</sequence>
<dbReference type="InterPro" id="IPR003439">
    <property type="entry name" value="ABC_transporter-like_ATP-bd"/>
</dbReference>
<comment type="subcellular location">
    <subcellularLocation>
        <location evidence="1">Membrane</location>
        <topology evidence="1">Multi-pass membrane protein</topology>
    </subcellularLocation>
</comment>
<proteinExistence type="predicted"/>
<accession>A0A3P7R2U5</accession>
<keyword evidence="6 7" id="KW-0472">Membrane</keyword>
<keyword evidence="5 7" id="KW-1133">Transmembrane helix</keyword>
<dbReference type="InterPro" id="IPR003593">
    <property type="entry name" value="AAA+_ATPase"/>
</dbReference>
<dbReference type="PANTHER" id="PTHR43394">
    <property type="entry name" value="ATP-DEPENDENT PERMEASE MDL1, MITOCHONDRIAL"/>
    <property type="match status" value="1"/>
</dbReference>
<keyword evidence="2 7" id="KW-0812">Transmembrane</keyword>
<reference evidence="9 10" key="1">
    <citation type="submission" date="2018-11" db="EMBL/GenBank/DDBJ databases">
        <authorList>
            <consortium name="Pathogen Informatics"/>
        </authorList>
    </citation>
    <scope>NUCLEOTIDE SEQUENCE [LARGE SCALE GENOMIC DNA]</scope>
</reference>
<dbReference type="STRING" id="318479.A0A3P7R2U5"/>
<dbReference type="Gene3D" id="1.20.1560.10">
    <property type="entry name" value="ABC transporter type 1, transmembrane domain"/>
    <property type="match status" value="1"/>
</dbReference>
<organism evidence="9 10">
    <name type="scientific">Dracunculus medinensis</name>
    <name type="common">Guinea worm</name>
    <dbReference type="NCBI Taxonomy" id="318479"/>
    <lineage>
        <taxon>Eukaryota</taxon>
        <taxon>Metazoa</taxon>
        <taxon>Ecdysozoa</taxon>
        <taxon>Nematoda</taxon>
        <taxon>Chromadorea</taxon>
        <taxon>Rhabditida</taxon>
        <taxon>Spirurina</taxon>
        <taxon>Dracunculoidea</taxon>
        <taxon>Dracunculidae</taxon>
        <taxon>Dracunculus</taxon>
    </lineage>
</organism>
<dbReference type="GO" id="GO:0005743">
    <property type="term" value="C:mitochondrial inner membrane"/>
    <property type="evidence" value="ECO:0007669"/>
    <property type="project" value="TreeGrafter"/>
</dbReference>
<dbReference type="InterPro" id="IPR017871">
    <property type="entry name" value="ABC_transporter-like_CS"/>
</dbReference>
<dbReference type="OrthoDB" id="6500128at2759"/>
<evidence type="ECO:0000256" key="4">
    <source>
        <dbReference type="ARBA" id="ARBA00022840"/>
    </source>
</evidence>
<evidence type="ECO:0000256" key="7">
    <source>
        <dbReference type="SAM" id="Phobius"/>
    </source>
</evidence>
<evidence type="ECO:0000313" key="9">
    <source>
        <dbReference type="EMBL" id="VDN60897.1"/>
    </source>
</evidence>
<dbReference type="Pfam" id="PF00005">
    <property type="entry name" value="ABC_tran"/>
    <property type="match status" value="1"/>
</dbReference>
<dbReference type="EMBL" id="UYYG01001263">
    <property type="protein sequence ID" value="VDN60897.1"/>
    <property type="molecule type" value="Genomic_DNA"/>
</dbReference>
<dbReference type="InterPro" id="IPR027417">
    <property type="entry name" value="P-loop_NTPase"/>
</dbReference>
<dbReference type="SMART" id="SM00382">
    <property type="entry name" value="AAA"/>
    <property type="match status" value="1"/>
</dbReference>
<evidence type="ECO:0000256" key="3">
    <source>
        <dbReference type="ARBA" id="ARBA00022741"/>
    </source>
</evidence>